<keyword evidence="3" id="KW-1185">Reference proteome</keyword>
<name>A0ABX2J387_9HYPH</name>
<dbReference type="EMBL" id="JAAMCP010000001">
    <property type="protein sequence ID" value="NTF35561.1"/>
    <property type="molecule type" value="Genomic_DNA"/>
</dbReference>
<evidence type="ECO:0000256" key="1">
    <source>
        <dbReference type="SAM" id="MobiDB-lite"/>
    </source>
</evidence>
<proteinExistence type="predicted"/>
<sequence>MTPDTRRQIAELEARRPDPEKQPEEFARINQEISALIDEERAFQRASKGFRVS</sequence>
<dbReference type="Proteomes" id="UP000822331">
    <property type="component" value="Unassembled WGS sequence"/>
</dbReference>
<evidence type="ECO:0000313" key="3">
    <source>
        <dbReference type="Proteomes" id="UP000822331"/>
    </source>
</evidence>
<comment type="caution">
    <text evidence="2">The sequence shown here is derived from an EMBL/GenBank/DDBJ whole genome shotgun (WGS) entry which is preliminary data.</text>
</comment>
<evidence type="ECO:0000313" key="2">
    <source>
        <dbReference type="EMBL" id="NTF35561.1"/>
    </source>
</evidence>
<gene>
    <name evidence="2" type="ORF">G6L72_02380</name>
</gene>
<protein>
    <recommendedName>
        <fullName evidence="4">DUF3072 domain-containing protein</fullName>
    </recommendedName>
</protein>
<dbReference type="RefSeq" id="WP_174003076.1">
    <property type="nucleotide sequence ID" value="NZ_JAAMCP010000001.1"/>
</dbReference>
<reference evidence="2 3" key="1">
    <citation type="journal article" date="2020" name="Science">
        <title>Unexpected conservation and global transmission of agrobacterial virulence plasmids.</title>
        <authorList>
            <person name="Weisberg A.J."/>
            <person name="Davis E.W. 2nd"/>
            <person name="Tabima J."/>
            <person name="Belcher M.S."/>
            <person name="Miller M."/>
            <person name="Kuo C.H."/>
            <person name="Loper J.E."/>
            <person name="Grunwald N.J."/>
            <person name="Putnam M.L."/>
            <person name="Chang J.H."/>
        </authorList>
    </citation>
    <scope>NUCLEOTIDE SEQUENCE [LARGE SCALE GENOMIC DNA]</scope>
    <source>
        <strain evidence="2 3">A19/93</strain>
    </source>
</reference>
<feature type="region of interest" description="Disordered" evidence="1">
    <location>
        <begin position="1"/>
        <end position="24"/>
    </location>
</feature>
<organism evidence="2 3">
    <name type="scientific">Agrobacterium rubi</name>
    <dbReference type="NCBI Taxonomy" id="28099"/>
    <lineage>
        <taxon>Bacteria</taxon>
        <taxon>Pseudomonadati</taxon>
        <taxon>Pseudomonadota</taxon>
        <taxon>Alphaproteobacteria</taxon>
        <taxon>Hyphomicrobiales</taxon>
        <taxon>Rhizobiaceae</taxon>
        <taxon>Rhizobium/Agrobacterium group</taxon>
        <taxon>Agrobacterium</taxon>
    </lineage>
</organism>
<evidence type="ECO:0008006" key="4">
    <source>
        <dbReference type="Google" id="ProtNLM"/>
    </source>
</evidence>
<accession>A0ABX2J387</accession>